<reference evidence="2 3" key="1">
    <citation type="submission" date="2020-04" db="EMBL/GenBank/DDBJ databases">
        <title>Genome-Wide Identification of 5-Methylcytosine Sites in Bacterial Genomes By High-Throughput Sequencing of MspJI Restriction Fragments.</title>
        <authorList>
            <person name="Wu V."/>
        </authorList>
    </citation>
    <scope>NUCLEOTIDE SEQUENCE [LARGE SCALE GENOMIC DNA]</scope>
    <source>
        <strain evidence="2 3">S2</strain>
    </source>
</reference>
<dbReference type="PANTHER" id="PTHR43798">
    <property type="entry name" value="MONOACYLGLYCEROL LIPASE"/>
    <property type="match status" value="1"/>
</dbReference>
<dbReference type="GO" id="GO:0016020">
    <property type="term" value="C:membrane"/>
    <property type="evidence" value="ECO:0007669"/>
    <property type="project" value="TreeGrafter"/>
</dbReference>
<accession>A0A6H1P4Y1</accession>
<evidence type="ECO:0000259" key="1">
    <source>
        <dbReference type="Pfam" id="PF12697"/>
    </source>
</evidence>
<dbReference type="Proteomes" id="UP000501868">
    <property type="component" value="Chromosome"/>
</dbReference>
<dbReference type="Gene3D" id="3.40.50.1820">
    <property type="entry name" value="alpha/beta hydrolase"/>
    <property type="match status" value="1"/>
</dbReference>
<organism evidence="2 3">
    <name type="scientific">Priestia megaterium</name>
    <name type="common">Bacillus megaterium</name>
    <dbReference type="NCBI Taxonomy" id="1404"/>
    <lineage>
        <taxon>Bacteria</taxon>
        <taxon>Bacillati</taxon>
        <taxon>Bacillota</taxon>
        <taxon>Bacilli</taxon>
        <taxon>Bacillales</taxon>
        <taxon>Bacillaceae</taxon>
        <taxon>Priestia</taxon>
    </lineage>
</organism>
<dbReference type="GO" id="GO:0016787">
    <property type="term" value="F:hydrolase activity"/>
    <property type="evidence" value="ECO:0007669"/>
    <property type="project" value="UniProtKB-KW"/>
</dbReference>
<name>A0A6H1P4Y1_PRIMG</name>
<dbReference type="EMBL" id="CP051128">
    <property type="protein sequence ID" value="QIZ08650.1"/>
    <property type="molecule type" value="Genomic_DNA"/>
</dbReference>
<dbReference type="SUPFAM" id="SSF53474">
    <property type="entry name" value="alpha/beta-Hydrolases"/>
    <property type="match status" value="1"/>
</dbReference>
<dbReference type="PANTHER" id="PTHR43798:SF33">
    <property type="entry name" value="HYDROLASE, PUTATIVE (AFU_ORTHOLOGUE AFUA_2G14860)-RELATED"/>
    <property type="match status" value="1"/>
</dbReference>
<dbReference type="Pfam" id="PF12697">
    <property type="entry name" value="Abhydrolase_6"/>
    <property type="match status" value="1"/>
</dbReference>
<dbReference type="InterPro" id="IPR050266">
    <property type="entry name" value="AB_hydrolase_sf"/>
</dbReference>
<dbReference type="AlphaFoldDB" id="A0A6H1P4Y1"/>
<keyword evidence="2" id="KW-0378">Hydrolase</keyword>
<evidence type="ECO:0000313" key="3">
    <source>
        <dbReference type="Proteomes" id="UP000501868"/>
    </source>
</evidence>
<dbReference type="InterPro" id="IPR029058">
    <property type="entry name" value="AB_hydrolase_fold"/>
</dbReference>
<protein>
    <submittedName>
        <fullName evidence="2">Alpha/beta hydrolase</fullName>
    </submittedName>
</protein>
<evidence type="ECO:0000313" key="2">
    <source>
        <dbReference type="EMBL" id="QIZ08650.1"/>
    </source>
</evidence>
<proteinExistence type="predicted"/>
<gene>
    <name evidence="2" type="ORF">HFZ78_19725</name>
</gene>
<sequence>MSNSSQINNLNLFKENTVSSHDGTTIGYRSVGKGPGILIIHGALSDSEDYTQLANNLAQYFSVHIMDRRGRGMSGAQGKNYGINKELEDVQAVRNETNANFIVGHSYGGLVALEVARQERTVEKLALYEPGVFIDPQQWQWLADYEVAIKRNDYREAFAHFVRGIGHTPQLTNSPKWYVKFILKIMIRGQHWDKKVSMLPENLNEHREVQRLSGIYGNYRSLEVDTLLMVGGKSSPFIKQMIQELGRTISECRTLTIPNTDHFGLDNDHCPKDVASHLRSFFAYE</sequence>
<dbReference type="InterPro" id="IPR000073">
    <property type="entry name" value="AB_hydrolase_1"/>
</dbReference>
<reference evidence="2 3" key="2">
    <citation type="submission" date="2020-04" db="EMBL/GenBank/DDBJ databases">
        <authorList>
            <person name="Fomenkov A."/>
            <person name="Anton B.P."/>
            <person name="Roberts R.J."/>
        </authorList>
    </citation>
    <scope>NUCLEOTIDE SEQUENCE [LARGE SCALE GENOMIC DNA]</scope>
    <source>
        <strain evidence="2 3">S2</strain>
    </source>
</reference>
<feature type="domain" description="AB hydrolase-1" evidence="1">
    <location>
        <begin position="37"/>
        <end position="275"/>
    </location>
</feature>